<dbReference type="PROSITE" id="PS00070">
    <property type="entry name" value="ALDEHYDE_DEHYDR_CYS"/>
    <property type="match status" value="1"/>
</dbReference>
<evidence type="ECO:0000256" key="1">
    <source>
        <dbReference type="ARBA" id="ARBA00009986"/>
    </source>
</evidence>
<evidence type="ECO:0000256" key="5">
    <source>
        <dbReference type="PROSITE-ProRule" id="PRU10007"/>
    </source>
</evidence>
<dbReference type="GO" id="GO:0004029">
    <property type="term" value="F:aldehyde dehydrogenase (NAD+) activity"/>
    <property type="evidence" value="ECO:0007669"/>
    <property type="project" value="UniProtKB-EC"/>
</dbReference>
<dbReference type="Proteomes" id="UP000053411">
    <property type="component" value="Unassembled WGS sequence"/>
</dbReference>
<dbReference type="PROSITE" id="PS00687">
    <property type="entry name" value="ALDEHYDE_DEHYDR_GLU"/>
    <property type="match status" value="1"/>
</dbReference>
<evidence type="ECO:0000313" key="8">
    <source>
        <dbReference type="EMBL" id="KIX98591.1"/>
    </source>
</evidence>
<dbReference type="InterPro" id="IPR016163">
    <property type="entry name" value="Ald_DH_C"/>
</dbReference>
<evidence type="ECO:0000256" key="6">
    <source>
        <dbReference type="RuleBase" id="RU003345"/>
    </source>
</evidence>
<dbReference type="InterPro" id="IPR044086">
    <property type="entry name" value="LUC3-like"/>
</dbReference>
<dbReference type="Gene3D" id="3.40.605.10">
    <property type="entry name" value="Aldehyde Dehydrogenase, Chain A, domain 1"/>
    <property type="match status" value="2"/>
</dbReference>
<feature type="domain" description="Aldehyde dehydrogenase" evidence="7">
    <location>
        <begin position="19"/>
        <end position="94"/>
    </location>
</feature>
<keyword evidence="9" id="KW-1185">Reference proteome</keyword>
<gene>
    <name evidence="8" type="ORF">Z520_05892</name>
</gene>
<evidence type="ECO:0000256" key="3">
    <source>
        <dbReference type="ARBA" id="ARBA00024226"/>
    </source>
</evidence>
<dbReference type="VEuPathDB" id="FungiDB:Z520_05892"/>
<dbReference type="OrthoDB" id="310895at2759"/>
<keyword evidence="2 6" id="KW-0560">Oxidoreductase</keyword>
<comment type="similarity">
    <text evidence="1 6">Belongs to the aldehyde dehydrogenase family.</text>
</comment>
<evidence type="ECO:0000256" key="4">
    <source>
        <dbReference type="ARBA" id="ARBA00049194"/>
    </source>
</evidence>
<accession>A0A0D2INI8</accession>
<reference evidence="8 9" key="1">
    <citation type="submission" date="2015-01" db="EMBL/GenBank/DDBJ databases">
        <title>The Genome Sequence of Fonsecaea multimorphosa CBS 102226.</title>
        <authorList>
            <consortium name="The Broad Institute Genomics Platform"/>
            <person name="Cuomo C."/>
            <person name="de Hoog S."/>
            <person name="Gorbushina A."/>
            <person name="Stielow B."/>
            <person name="Teixiera M."/>
            <person name="Abouelleil A."/>
            <person name="Chapman S.B."/>
            <person name="Priest M."/>
            <person name="Young S.K."/>
            <person name="Wortman J."/>
            <person name="Nusbaum C."/>
            <person name="Birren B."/>
        </authorList>
    </citation>
    <scope>NUCLEOTIDE SEQUENCE [LARGE SCALE GENOMIC DNA]</scope>
    <source>
        <strain evidence="8 9">CBS 102226</strain>
    </source>
</reference>
<dbReference type="Gene3D" id="3.40.309.10">
    <property type="entry name" value="Aldehyde Dehydrogenase, Chain A, domain 2"/>
    <property type="match status" value="1"/>
</dbReference>
<evidence type="ECO:0000256" key="2">
    <source>
        <dbReference type="ARBA" id="ARBA00023002"/>
    </source>
</evidence>
<dbReference type="GeneID" id="27711638"/>
<feature type="active site" evidence="5">
    <location>
        <position position="201"/>
    </location>
</feature>
<dbReference type="AlphaFoldDB" id="A0A0D2INI8"/>
<feature type="domain" description="Aldehyde dehydrogenase" evidence="7">
    <location>
        <begin position="107"/>
        <end position="424"/>
    </location>
</feature>
<dbReference type="PANTHER" id="PTHR11699">
    <property type="entry name" value="ALDEHYDE DEHYDROGENASE-RELATED"/>
    <property type="match status" value="1"/>
</dbReference>
<proteinExistence type="inferred from homology"/>
<evidence type="ECO:0000259" key="7">
    <source>
        <dbReference type="Pfam" id="PF00171"/>
    </source>
</evidence>
<dbReference type="SUPFAM" id="SSF53720">
    <property type="entry name" value="ALDH-like"/>
    <property type="match status" value="1"/>
</dbReference>
<dbReference type="CDD" id="cd07106">
    <property type="entry name" value="ALDH_AldA-AAD23400"/>
    <property type="match status" value="1"/>
</dbReference>
<dbReference type="InterPro" id="IPR016162">
    <property type="entry name" value="Ald_DH_N"/>
</dbReference>
<dbReference type="RefSeq" id="XP_016632714.1">
    <property type="nucleotide sequence ID" value="XM_016776395.1"/>
</dbReference>
<name>A0A0D2INI8_9EURO</name>
<evidence type="ECO:0000313" key="9">
    <source>
        <dbReference type="Proteomes" id="UP000053411"/>
    </source>
</evidence>
<sequence length="429" mass="46610">MDFNSFTNIVDGKARTSTKFYHGVDPTTENRLWDVPVASHDDLDAVVSAAQKAFETWSALPFEGRRRLCANFGELYKQNLQYFDELIRIECAKPGLLVLYVPGIVIPVGLALGKIGPALMAGNCVIAKPSPFTPYSLLKLVELAQKVLPPGVLQVLGGDDSLGPWMTEHPGIQKISFTGSIATGKRVMQACSKTLKRVTLELGGNDASIICADVDVAKVAPLVVNGAFRNSGQVCTATKRIYVHESIYNDFLDAMVRHTKTLKVGSSSLEEDVNLGPVQNQMQYLKVREYFDDCCKEGYQFATGGRIQPGKGYFINPTIVDNPPAESRIVVEEPFGPIVPVLSWSDEDDVIRSANNTNTGLAACVWSSDMSRARRIAGRIQAGSVFINSSEAITPKGVFSGHKESGIGSEWGSTGLLGFCNVKVTHIFK</sequence>
<comment type="catalytic activity">
    <reaction evidence="4">
        <text>an aldehyde + NAD(+) + H2O = a carboxylate + NADH + 2 H(+)</text>
        <dbReference type="Rhea" id="RHEA:16185"/>
        <dbReference type="ChEBI" id="CHEBI:15377"/>
        <dbReference type="ChEBI" id="CHEBI:15378"/>
        <dbReference type="ChEBI" id="CHEBI:17478"/>
        <dbReference type="ChEBI" id="CHEBI:29067"/>
        <dbReference type="ChEBI" id="CHEBI:57540"/>
        <dbReference type="ChEBI" id="CHEBI:57945"/>
        <dbReference type="EC" id="1.2.1.3"/>
    </reaction>
</comment>
<dbReference type="Pfam" id="PF00171">
    <property type="entry name" value="Aldedh"/>
    <property type="match status" value="2"/>
</dbReference>
<organism evidence="8 9">
    <name type="scientific">Fonsecaea multimorphosa CBS 102226</name>
    <dbReference type="NCBI Taxonomy" id="1442371"/>
    <lineage>
        <taxon>Eukaryota</taxon>
        <taxon>Fungi</taxon>
        <taxon>Dikarya</taxon>
        <taxon>Ascomycota</taxon>
        <taxon>Pezizomycotina</taxon>
        <taxon>Eurotiomycetes</taxon>
        <taxon>Chaetothyriomycetidae</taxon>
        <taxon>Chaetothyriales</taxon>
        <taxon>Herpotrichiellaceae</taxon>
        <taxon>Fonsecaea</taxon>
    </lineage>
</organism>
<dbReference type="EC" id="1.2.1.3" evidence="3"/>
<dbReference type="InterPro" id="IPR016160">
    <property type="entry name" value="Ald_DH_CS_CYS"/>
</dbReference>
<dbReference type="InterPro" id="IPR016161">
    <property type="entry name" value="Ald_DH/histidinol_DH"/>
</dbReference>
<dbReference type="STRING" id="1442371.A0A0D2INI8"/>
<dbReference type="FunFam" id="3.40.309.10:FF:000009">
    <property type="entry name" value="Aldehyde dehydrogenase A"/>
    <property type="match status" value="1"/>
</dbReference>
<dbReference type="InterPro" id="IPR029510">
    <property type="entry name" value="Ald_DH_CS_GLU"/>
</dbReference>
<dbReference type="InterPro" id="IPR015590">
    <property type="entry name" value="Aldehyde_DH_dom"/>
</dbReference>
<dbReference type="EMBL" id="KN848071">
    <property type="protein sequence ID" value="KIX98591.1"/>
    <property type="molecule type" value="Genomic_DNA"/>
</dbReference>
<protein>
    <recommendedName>
        <fullName evidence="3">aldehyde dehydrogenase (NAD(+))</fullName>
        <ecNumber evidence="3">1.2.1.3</ecNumber>
    </recommendedName>
</protein>